<evidence type="ECO:0000313" key="11">
    <source>
        <dbReference type="Proteomes" id="UP000660262"/>
    </source>
</evidence>
<name>A0A830HLE5_9CHLO</name>
<sequence length="171" mass="18518">MAPPEKSTYGRWRVSFGDVQPAASGLPDPVGYHPSAGREQEDANAKQRRSVDASLKQKKAWEIATGQSKNIGMMCFMMYMSGSGIQIFSILVTFNGIITPVRSIMSSAKPFEGLIDDKVDTTGPRLLFVAINLAGLAFAVYRLNIMGLLPTTVSDWVSSLPAPLVLEYSAS</sequence>
<evidence type="ECO:0000256" key="4">
    <source>
        <dbReference type="ARBA" id="ARBA00022692"/>
    </source>
</evidence>
<evidence type="ECO:0000256" key="2">
    <source>
        <dbReference type="ARBA" id="ARBA00007715"/>
    </source>
</evidence>
<proteinExistence type="inferred from homology"/>
<dbReference type="EMBL" id="BNJQ01000019">
    <property type="protein sequence ID" value="GHP08004.1"/>
    <property type="molecule type" value="Genomic_DNA"/>
</dbReference>
<organism evidence="10 11">
    <name type="scientific">Pycnococcus provasolii</name>
    <dbReference type="NCBI Taxonomy" id="41880"/>
    <lineage>
        <taxon>Eukaryota</taxon>
        <taxon>Viridiplantae</taxon>
        <taxon>Chlorophyta</taxon>
        <taxon>Pseudoscourfieldiophyceae</taxon>
        <taxon>Pseudoscourfieldiales</taxon>
        <taxon>Pycnococcaceae</taxon>
        <taxon>Pycnococcus</taxon>
    </lineage>
</organism>
<evidence type="ECO:0000256" key="8">
    <source>
        <dbReference type="SAM" id="MobiDB-lite"/>
    </source>
</evidence>
<dbReference type="GO" id="GO:0005789">
    <property type="term" value="C:endoplasmic reticulum membrane"/>
    <property type="evidence" value="ECO:0007669"/>
    <property type="project" value="UniProtKB-SubCell"/>
</dbReference>
<feature type="transmembrane region" description="Helical" evidence="9">
    <location>
        <begin position="76"/>
        <end position="98"/>
    </location>
</feature>
<keyword evidence="7 9" id="KW-0472">Membrane</keyword>
<reference evidence="10" key="1">
    <citation type="submission" date="2020-10" db="EMBL/GenBank/DDBJ databases">
        <title>Unveiling of a novel bifunctional photoreceptor, Dualchrome1, isolated from a cosmopolitan green alga.</title>
        <authorList>
            <person name="Suzuki S."/>
            <person name="Kawachi M."/>
        </authorList>
    </citation>
    <scope>NUCLEOTIDE SEQUENCE</scope>
    <source>
        <strain evidence="10">NIES 2893</strain>
    </source>
</reference>
<gene>
    <name evidence="10" type="ORF">PPROV_000674600</name>
</gene>
<dbReference type="Proteomes" id="UP000660262">
    <property type="component" value="Unassembled WGS sequence"/>
</dbReference>
<evidence type="ECO:0000256" key="3">
    <source>
        <dbReference type="ARBA" id="ARBA00020820"/>
    </source>
</evidence>
<dbReference type="PANTHER" id="PTHR19315">
    <property type="entry name" value="ER MEMBRANE PROTEIN COMPLEX SUBUNIT 4"/>
    <property type="match status" value="1"/>
</dbReference>
<comment type="similarity">
    <text evidence="2">Belongs to the EMC4 family.</text>
</comment>
<keyword evidence="11" id="KW-1185">Reference proteome</keyword>
<comment type="caution">
    <text evidence="10">The sequence shown here is derived from an EMBL/GenBank/DDBJ whole genome shotgun (WGS) entry which is preliminary data.</text>
</comment>
<dbReference type="OrthoDB" id="369569at2759"/>
<keyword evidence="6 9" id="KW-1133">Transmembrane helix</keyword>
<evidence type="ECO:0000256" key="9">
    <source>
        <dbReference type="SAM" id="Phobius"/>
    </source>
</evidence>
<evidence type="ECO:0000256" key="5">
    <source>
        <dbReference type="ARBA" id="ARBA00022824"/>
    </source>
</evidence>
<protein>
    <recommendedName>
        <fullName evidence="3">ER membrane protein complex subunit 4</fullName>
    </recommendedName>
</protein>
<dbReference type="Pfam" id="PF06417">
    <property type="entry name" value="EMC4"/>
    <property type="match status" value="1"/>
</dbReference>
<evidence type="ECO:0000256" key="6">
    <source>
        <dbReference type="ARBA" id="ARBA00022989"/>
    </source>
</evidence>
<evidence type="ECO:0000313" key="10">
    <source>
        <dbReference type="EMBL" id="GHP08004.1"/>
    </source>
</evidence>
<comment type="subcellular location">
    <subcellularLocation>
        <location evidence="1">Endoplasmic reticulum membrane</location>
        <topology evidence="1">Multi-pass membrane protein</topology>
    </subcellularLocation>
</comment>
<keyword evidence="4 9" id="KW-0812">Transmembrane</keyword>
<feature type="compositionally biased region" description="Basic and acidic residues" evidence="8">
    <location>
        <begin position="36"/>
        <end position="51"/>
    </location>
</feature>
<feature type="transmembrane region" description="Helical" evidence="9">
    <location>
        <begin position="126"/>
        <end position="143"/>
    </location>
</feature>
<evidence type="ECO:0000256" key="1">
    <source>
        <dbReference type="ARBA" id="ARBA00004477"/>
    </source>
</evidence>
<keyword evidence="5" id="KW-0256">Endoplasmic reticulum</keyword>
<feature type="region of interest" description="Disordered" evidence="8">
    <location>
        <begin position="20"/>
        <end position="51"/>
    </location>
</feature>
<evidence type="ECO:0000256" key="7">
    <source>
        <dbReference type="ARBA" id="ARBA00023136"/>
    </source>
</evidence>
<dbReference type="AlphaFoldDB" id="A0A830HLE5"/>
<dbReference type="InterPro" id="IPR009445">
    <property type="entry name" value="TMEM85/Emc4"/>
</dbReference>
<accession>A0A830HLE5</accession>